<accession>A0AAN7ZAW2</accession>
<evidence type="ECO:0000313" key="4">
    <source>
        <dbReference type="EMBL" id="KAK5636922.1"/>
    </source>
</evidence>
<dbReference type="PANTHER" id="PTHR33365">
    <property type="entry name" value="YALI0B05434P"/>
    <property type="match status" value="1"/>
</dbReference>
<comment type="pathway">
    <text evidence="1">Mycotoxin biosynthesis.</text>
</comment>
<evidence type="ECO:0000256" key="1">
    <source>
        <dbReference type="ARBA" id="ARBA00004685"/>
    </source>
</evidence>
<dbReference type="EMBL" id="JAWHQM010000084">
    <property type="protein sequence ID" value="KAK5636922.1"/>
    <property type="molecule type" value="Genomic_DNA"/>
</dbReference>
<dbReference type="AlphaFoldDB" id="A0AAN7ZAW2"/>
<evidence type="ECO:0000256" key="3">
    <source>
        <dbReference type="ARBA" id="ARBA00035112"/>
    </source>
</evidence>
<protein>
    <submittedName>
        <fullName evidence="4">Uncharacterized protein</fullName>
    </submittedName>
</protein>
<proteinExistence type="inferred from homology"/>
<comment type="caution">
    <text evidence="4">The sequence shown here is derived from an EMBL/GenBank/DDBJ whole genome shotgun (WGS) entry which is preliminary data.</text>
</comment>
<dbReference type="Proteomes" id="UP001305414">
    <property type="component" value="Unassembled WGS sequence"/>
</dbReference>
<evidence type="ECO:0000256" key="2">
    <source>
        <dbReference type="ARBA" id="ARBA00023002"/>
    </source>
</evidence>
<dbReference type="InterPro" id="IPR021765">
    <property type="entry name" value="UstYa-like"/>
</dbReference>
<comment type="similarity">
    <text evidence="3">Belongs to the ustYa family.</text>
</comment>
<evidence type="ECO:0000313" key="5">
    <source>
        <dbReference type="Proteomes" id="UP001305414"/>
    </source>
</evidence>
<keyword evidence="2" id="KW-0560">Oxidoreductase</keyword>
<keyword evidence="5" id="KW-1185">Reference proteome</keyword>
<dbReference type="GO" id="GO:0043386">
    <property type="term" value="P:mycotoxin biosynthetic process"/>
    <property type="evidence" value="ECO:0007669"/>
    <property type="project" value="InterPro"/>
</dbReference>
<dbReference type="Pfam" id="PF11807">
    <property type="entry name" value="UstYa"/>
    <property type="match status" value="1"/>
</dbReference>
<name>A0AAN7ZAW2_9PEZI</name>
<reference evidence="4 5" key="1">
    <citation type="submission" date="2023-10" db="EMBL/GenBank/DDBJ databases">
        <title>Draft genome sequence of Xylaria bambusicola isolate GMP-LS, the root and basal stem rot pathogen of sugarcane in Indonesia.</title>
        <authorList>
            <person name="Selvaraj P."/>
            <person name="Muralishankar V."/>
            <person name="Muruganantham S."/>
            <person name="Sp S."/>
            <person name="Haryani S."/>
            <person name="Lau K.J.X."/>
            <person name="Naqvi N.I."/>
        </authorList>
    </citation>
    <scope>NUCLEOTIDE SEQUENCE [LARGE SCALE GENOMIC DNA]</scope>
    <source>
        <strain evidence="4">GMP-LS</strain>
    </source>
</reference>
<organism evidence="4 5">
    <name type="scientific">Xylaria bambusicola</name>
    <dbReference type="NCBI Taxonomy" id="326684"/>
    <lineage>
        <taxon>Eukaryota</taxon>
        <taxon>Fungi</taxon>
        <taxon>Dikarya</taxon>
        <taxon>Ascomycota</taxon>
        <taxon>Pezizomycotina</taxon>
        <taxon>Sordariomycetes</taxon>
        <taxon>Xylariomycetidae</taxon>
        <taxon>Xylariales</taxon>
        <taxon>Xylariaceae</taxon>
        <taxon>Xylaria</taxon>
    </lineage>
</organism>
<dbReference type="GO" id="GO:0016491">
    <property type="term" value="F:oxidoreductase activity"/>
    <property type="evidence" value="ECO:0007669"/>
    <property type="project" value="UniProtKB-KW"/>
</dbReference>
<dbReference type="PANTHER" id="PTHR33365:SF11">
    <property type="entry name" value="TAT PATHWAY SIGNAL SEQUENCE"/>
    <property type="match status" value="1"/>
</dbReference>
<sequence>MQHCFDYLRQALMCAADPTLEIRNESINGVTGWGTSHQCRDFEALKRWTEQHRYNNEGGIQN</sequence>
<gene>
    <name evidence="4" type="ORF">RRF57_012634</name>
</gene>